<dbReference type="EMBL" id="LXQA010641966">
    <property type="protein sequence ID" value="MCI63699.1"/>
    <property type="molecule type" value="Genomic_DNA"/>
</dbReference>
<keyword evidence="2" id="KW-1185">Reference proteome</keyword>
<evidence type="ECO:0000313" key="1">
    <source>
        <dbReference type="EMBL" id="MCI63699.1"/>
    </source>
</evidence>
<organism evidence="1 2">
    <name type="scientific">Trifolium medium</name>
    <dbReference type="NCBI Taxonomy" id="97028"/>
    <lineage>
        <taxon>Eukaryota</taxon>
        <taxon>Viridiplantae</taxon>
        <taxon>Streptophyta</taxon>
        <taxon>Embryophyta</taxon>
        <taxon>Tracheophyta</taxon>
        <taxon>Spermatophyta</taxon>
        <taxon>Magnoliopsida</taxon>
        <taxon>eudicotyledons</taxon>
        <taxon>Gunneridae</taxon>
        <taxon>Pentapetalae</taxon>
        <taxon>rosids</taxon>
        <taxon>fabids</taxon>
        <taxon>Fabales</taxon>
        <taxon>Fabaceae</taxon>
        <taxon>Papilionoideae</taxon>
        <taxon>50 kb inversion clade</taxon>
        <taxon>NPAAA clade</taxon>
        <taxon>Hologalegina</taxon>
        <taxon>IRL clade</taxon>
        <taxon>Trifolieae</taxon>
        <taxon>Trifolium</taxon>
    </lineage>
</organism>
<comment type="caution">
    <text evidence="1">The sequence shown here is derived from an EMBL/GenBank/DDBJ whole genome shotgun (WGS) entry which is preliminary data.</text>
</comment>
<evidence type="ECO:0000313" key="2">
    <source>
        <dbReference type="Proteomes" id="UP000265520"/>
    </source>
</evidence>
<proteinExistence type="predicted"/>
<accession>A0A392TS39</accession>
<sequence>MCHSYSEANACADALANMGFEH</sequence>
<feature type="non-terminal residue" evidence="1">
    <location>
        <position position="22"/>
    </location>
</feature>
<reference evidence="1 2" key="1">
    <citation type="journal article" date="2018" name="Front. Plant Sci.">
        <title>Red Clover (Trifolium pratense) and Zigzag Clover (T. medium) - A Picture of Genomic Similarities and Differences.</title>
        <authorList>
            <person name="Dluhosova J."/>
            <person name="Istvanek J."/>
            <person name="Nedelnik J."/>
            <person name="Repkova J."/>
        </authorList>
    </citation>
    <scope>NUCLEOTIDE SEQUENCE [LARGE SCALE GENOMIC DNA]</scope>
    <source>
        <strain evidence="2">cv. 10/8</strain>
        <tissue evidence="1">Leaf</tissue>
    </source>
</reference>
<dbReference type="Proteomes" id="UP000265520">
    <property type="component" value="Unassembled WGS sequence"/>
</dbReference>
<dbReference type="AlphaFoldDB" id="A0A392TS39"/>
<name>A0A392TS39_9FABA</name>
<protein>
    <submittedName>
        <fullName evidence="1">Uncharacterized protein</fullName>
    </submittedName>
</protein>